<feature type="DNA-binding region" description="HMG box" evidence="2">
    <location>
        <begin position="103"/>
        <end position="171"/>
    </location>
</feature>
<reference evidence="6" key="1">
    <citation type="submission" date="2020-05" db="UniProtKB">
        <authorList>
            <consortium name="EnsemblMetazoa"/>
        </authorList>
    </citation>
    <scope>IDENTIFICATION</scope>
    <source>
        <strain evidence="6">TTRI</strain>
    </source>
</reference>
<feature type="domain" description="HMG box" evidence="5">
    <location>
        <begin position="103"/>
        <end position="171"/>
    </location>
</feature>
<dbReference type="InterPro" id="IPR036910">
    <property type="entry name" value="HMG_box_dom_sf"/>
</dbReference>
<feature type="region of interest" description="Disordered" evidence="4">
    <location>
        <begin position="289"/>
        <end position="308"/>
    </location>
</feature>
<proteinExistence type="predicted"/>
<accession>A0A1A9V5H5</accession>
<dbReference type="InterPro" id="IPR050342">
    <property type="entry name" value="HMGB"/>
</dbReference>
<organism evidence="6 7">
    <name type="scientific">Glossina austeni</name>
    <name type="common">Savannah tsetse fly</name>
    <dbReference type="NCBI Taxonomy" id="7395"/>
    <lineage>
        <taxon>Eukaryota</taxon>
        <taxon>Metazoa</taxon>
        <taxon>Ecdysozoa</taxon>
        <taxon>Arthropoda</taxon>
        <taxon>Hexapoda</taxon>
        <taxon>Insecta</taxon>
        <taxon>Pterygota</taxon>
        <taxon>Neoptera</taxon>
        <taxon>Endopterygota</taxon>
        <taxon>Diptera</taxon>
        <taxon>Brachycera</taxon>
        <taxon>Muscomorpha</taxon>
        <taxon>Hippoboscoidea</taxon>
        <taxon>Glossinidae</taxon>
        <taxon>Glossina</taxon>
    </lineage>
</organism>
<evidence type="ECO:0000313" key="6">
    <source>
        <dbReference type="EnsemblMetazoa" id="GAUT026642-PA"/>
    </source>
</evidence>
<evidence type="ECO:0000313" key="7">
    <source>
        <dbReference type="Proteomes" id="UP000078200"/>
    </source>
</evidence>
<keyword evidence="3" id="KW-0175">Coiled coil</keyword>
<feature type="coiled-coil region" evidence="3">
    <location>
        <begin position="160"/>
        <end position="195"/>
    </location>
</feature>
<dbReference type="Gene3D" id="1.10.30.10">
    <property type="entry name" value="High mobility group box domain"/>
    <property type="match status" value="2"/>
</dbReference>
<dbReference type="STRING" id="7395.A0A1A9V5H5"/>
<evidence type="ECO:0000259" key="5">
    <source>
        <dbReference type="PROSITE" id="PS50118"/>
    </source>
</evidence>
<dbReference type="PROSITE" id="PS50118">
    <property type="entry name" value="HMG_BOX_2"/>
    <property type="match status" value="2"/>
</dbReference>
<protein>
    <recommendedName>
        <fullName evidence="5">HMG box domain-containing protein</fullName>
    </recommendedName>
</protein>
<dbReference type="CDD" id="cd00084">
    <property type="entry name" value="HMG-box_SF"/>
    <property type="match status" value="1"/>
</dbReference>
<keyword evidence="2" id="KW-0539">Nucleus</keyword>
<evidence type="ECO:0000256" key="1">
    <source>
        <dbReference type="ARBA" id="ARBA00023125"/>
    </source>
</evidence>
<keyword evidence="1 2" id="KW-0238">DNA-binding</keyword>
<sequence length="308" mass="35673">MILTVPLLGKTTSLLGSLVSKFRQVIHKHPPTKATIINEMHDNISDPPMPAFTTTLQTTTNVSPPLNETNKTCRPITAANLCLSSTTNATKSLEEQVGLPPKPKKPLTPYFRFMAEHRSKLHAENKKVPAIELVRIISKKWETCDPSVKTRLQEQYTIDRQKYIENRTKYEANISDKQRKEIKGLKQEIKETKEKRIMRKRVKELGRPKKPASAFIKFLAKEKIKSPSRPQQSWRDWFKQVAAKWAQLSQDEKDVYLQESRRELEVYKKELTSWEEKMIRQGNVDVIRHSSLIDPPEPKPKSQAKLKK</sequence>
<dbReference type="Pfam" id="PF00505">
    <property type="entry name" value="HMG_box"/>
    <property type="match status" value="1"/>
</dbReference>
<evidence type="ECO:0000256" key="2">
    <source>
        <dbReference type="PROSITE-ProRule" id="PRU00267"/>
    </source>
</evidence>
<dbReference type="VEuPathDB" id="VectorBase:GAUT026642"/>
<dbReference type="GO" id="GO:0003677">
    <property type="term" value="F:DNA binding"/>
    <property type="evidence" value="ECO:0007669"/>
    <property type="project" value="UniProtKB-UniRule"/>
</dbReference>
<name>A0A1A9V5H5_GLOAU</name>
<dbReference type="PANTHER" id="PTHR48112">
    <property type="entry name" value="HIGH MOBILITY GROUP PROTEIN DSP1"/>
    <property type="match status" value="1"/>
</dbReference>
<dbReference type="Proteomes" id="UP000078200">
    <property type="component" value="Unassembled WGS sequence"/>
</dbReference>
<dbReference type="SMART" id="SM00398">
    <property type="entry name" value="HMG"/>
    <property type="match status" value="2"/>
</dbReference>
<evidence type="ECO:0000256" key="4">
    <source>
        <dbReference type="SAM" id="MobiDB-lite"/>
    </source>
</evidence>
<dbReference type="AlphaFoldDB" id="A0A1A9V5H5"/>
<dbReference type="EnsemblMetazoa" id="GAUT026642-RA">
    <property type="protein sequence ID" value="GAUT026642-PA"/>
    <property type="gene ID" value="GAUT026642"/>
</dbReference>
<dbReference type="SUPFAM" id="SSF47095">
    <property type="entry name" value="HMG-box"/>
    <property type="match status" value="2"/>
</dbReference>
<feature type="DNA-binding region" description="HMG box" evidence="2">
    <location>
        <begin position="208"/>
        <end position="275"/>
    </location>
</feature>
<evidence type="ECO:0000256" key="3">
    <source>
        <dbReference type="SAM" id="Coils"/>
    </source>
</evidence>
<dbReference type="GO" id="GO:0005634">
    <property type="term" value="C:nucleus"/>
    <property type="evidence" value="ECO:0007669"/>
    <property type="project" value="UniProtKB-UniRule"/>
</dbReference>
<keyword evidence="7" id="KW-1185">Reference proteome</keyword>
<feature type="domain" description="HMG box" evidence="5">
    <location>
        <begin position="208"/>
        <end position="275"/>
    </location>
</feature>
<dbReference type="InterPro" id="IPR009071">
    <property type="entry name" value="HMG_box_dom"/>
</dbReference>